<gene>
    <name evidence="13" type="ORF">QJS04_geneDACA001408</name>
</gene>
<evidence type="ECO:0000313" key="14">
    <source>
        <dbReference type="Proteomes" id="UP001179952"/>
    </source>
</evidence>
<keyword evidence="4 10" id="KW-0633">Potassium transport</keyword>
<evidence type="ECO:0000256" key="10">
    <source>
        <dbReference type="RuleBase" id="RU321113"/>
    </source>
</evidence>
<feature type="transmembrane region" description="Helical" evidence="10">
    <location>
        <begin position="481"/>
        <end position="499"/>
    </location>
</feature>
<comment type="subcellular location">
    <subcellularLocation>
        <location evidence="1 10">Membrane</location>
        <topology evidence="1 10">Multi-pass membrane protein</topology>
    </subcellularLocation>
</comment>
<evidence type="ECO:0000256" key="9">
    <source>
        <dbReference type="ARBA" id="ARBA00023136"/>
    </source>
</evidence>
<feature type="transmembrane region" description="Helical" evidence="10">
    <location>
        <begin position="429"/>
        <end position="447"/>
    </location>
</feature>
<comment type="caution">
    <text evidence="13">The sequence shown here is derived from an EMBL/GenBank/DDBJ whole genome shotgun (WGS) entry which is preliminary data.</text>
</comment>
<feature type="domain" description="K+ potassium transporter integral membrane" evidence="11">
    <location>
        <begin position="63"/>
        <end position="545"/>
    </location>
</feature>
<comment type="function">
    <text evidence="10">Potassium transporter.</text>
</comment>
<keyword evidence="6 10" id="KW-0630">Potassium</keyword>
<feature type="transmembrane region" description="Helical" evidence="10">
    <location>
        <begin position="372"/>
        <end position="392"/>
    </location>
</feature>
<dbReference type="InterPro" id="IPR053952">
    <property type="entry name" value="K_trans_C"/>
</dbReference>
<dbReference type="PANTHER" id="PTHR30540:SF106">
    <property type="entry name" value="POTASSIUM TRANSPORTER 26"/>
    <property type="match status" value="1"/>
</dbReference>
<dbReference type="AlphaFoldDB" id="A0AAV9A4R0"/>
<evidence type="ECO:0000256" key="3">
    <source>
        <dbReference type="ARBA" id="ARBA00022448"/>
    </source>
</evidence>
<evidence type="ECO:0000256" key="7">
    <source>
        <dbReference type="ARBA" id="ARBA00022989"/>
    </source>
</evidence>
<feature type="transmembrane region" description="Helical" evidence="10">
    <location>
        <begin position="96"/>
        <end position="117"/>
    </location>
</feature>
<protein>
    <recommendedName>
        <fullName evidence="10">Potassium transporter</fullName>
    </recommendedName>
</protein>
<feature type="transmembrane region" description="Helical" evidence="10">
    <location>
        <begin position="185"/>
        <end position="204"/>
    </location>
</feature>
<dbReference type="NCBIfam" id="TIGR00794">
    <property type="entry name" value="kup"/>
    <property type="match status" value="1"/>
</dbReference>
<evidence type="ECO:0000256" key="4">
    <source>
        <dbReference type="ARBA" id="ARBA00022538"/>
    </source>
</evidence>
<feature type="transmembrane region" description="Helical" evidence="10">
    <location>
        <begin position="224"/>
        <end position="243"/>
    </location>
</feature>
<comment type="similarity">
    <text evidence="2 10">Belongs to the HAK/KUP transporter (TC 2.A.72.3) family.</text>
</comment>
<reference evidence="13" key="1">
    <citation type="journal article" date="2023" name="Nat. Commun.">
        <title>Diploid and tetraploid genomes of Acorus and the evolution of monocots.</title>
        <authorList>
            <person name="Ma L."/>
            <person name="Liu K.W."/>
            <person name="Li Z."/>
            <person name="Hsiao Y.Y."/>
            <person name="Qi Y."/>
            <person name="Fu T."/>
            <person name="Tang G.D."/>
            <person name="Zhang D."/>
            <person name="Sun W.H."/>
            <person name="Liu D.K."/>
            <person name="Li Y."/>
            <person name="Chen G.Z."/>
            <person name="Liu X.D."/>
            <person name="Liao X.Y."/>
            <person name="Jiang Y.T."/>
            <person name="Yu X."/>
            <person name="Hao Y."/>
            <person name="Huang J."/>
            <person name="Zhao X.W."/>
            <person name="Ke S."/>
            <person name="Chen Y.Y."/>
            <person name="Wu W.L."/>
            <person name="Hsu J.L."/>
            <person name="Lin Y.F."/>
            <person name="Huang M.D."/>
            <person name="Li C.Y."/>
            <person name="Huang L."/>
            <person name="Wang Z.W."/>
            <person name="Zhao X."/>
            <person name="Zhong W.Y."/>
            <person name="Peng D.H."/>
            <person name="Ahmad S."/>
            <person name="Lan S."/>
            <person name="Zhang J.S."/>
            <person name="Tsai W.C."/>
            <person name="Van de Peer Y."/>
            <person name="Liu Z.J."/>
        </authorList>
    </citation>
    <scope>NUCLEOTIDE SEQUENCE</scope>
    <source>
        <strain evidence="13">SCP</strain>
    </source>
</reference>
<evidence type="ECO:0000256" key="8">
    <source>
        <dbReference type="ARBA" id="ARBA00023065"/>
    </source>
</evidence>
<feature type="transmembrane region" description="Helical" evidence="10">
    <location>
        <begin position="255"/>
        <end position="275"/>
    </location>
</feature>
<keyword evidence="14" id="KW-1185">Reference proteome</keyword>
<keyword evidence="8 10" id="KW-0406">Ion transport</keyword>
<evidence type="ECO:0000313" key="13">
    <source>
        <dbReference type="EMBL" id="KAK1259170.1"/>
    </source>
</evidence>
<evidence type="ECO:0000256" key="6">
    <source>
        <dbReference type="ARBA" id="ARBA00022958"/>
    </source>
</evidence>
<accession>A0AAV9A4R0</accession>
<evidence type="ECO:0000256" key="2">
    <source>
        <dbReference type="ARBA" id="ARBA00008440"/>
    </source>
</evidence>
<dbReference type="GO" id="GO:0016020">
    <property type="term" value="C:membrane"/>
    <property type="evidence" value="ECO:0007669"/>
    <property type="project" value="UniProtKB-SubCell"/>
</dbReference>
<reference evidence="13" key="2">
    <citation type="submission" date="2023-06" db="EMBL/GenBank/DDBJ databases">
        <authorList>
            <person name="Ma L."/>
            <person name="Liu K.-W."/>
            <person name="Li Z."/>
            <person name="Hsiao Y.-Y."/>
            <person name="Qi Y."/>
            <person name="Fu T."/>
            <person name="Tang G."/>
            <person name="Zhang D."/>
            <person name="Sun W.-H."/>
            <person name="Liu D.-K."/>
            <person name="Li Y."/>
            <person name="Chen G.-Z."/>
            <person name="Liu X.-D."/>
            <person name="Liao X.-Y."/>
            <person name="Jiang Y.-T."/>
            <person name="Yu X."/>
            <person name="Hao Y."/>
            <person name="Huang J."/>
            <person name="Zhao X.-W."/>
            <person name="Ke S."/>
            <person name="Chen Y.-Y."/>
            <person name="Wu W.-L."/>
            <person name="Hsu J.-L."/>
            <person name="Lin Y.-F."/>
            <person name="Huang M.-D."/>
            <person name="Li C.-Y."/>
            <person name="Huang L."/>
            <person name="Wang Z.-W."/>
            <person name="Zhao X."/>
            <person name="Zhong W.-Y."/>
            <person name="Peng D.-H."/>
            <person name="Ahmad S."/>
            <person name="Lan S."/>
            <person name="Zhang J.-S."/>
            <person name="Tsai W.-C."/>
            <person name="Van De Peer Y."/>
            <person name="Liu Z.-J."/>
        </authorList>
    </citation>
    <scope>NUCLEOTIDE SEQUENCE</scope>
    <source>
        <strain evidence="13">SCP</strain>
        <tissue evidence="13">Leaves</tissue>
    </source>
</reference>
<keyword evidence="7 10" id="KW-1133">Transmembrane helix</keyword>
<keyword evidence="5 10" id="KW-0812">Transmembrane</keyword>
<evidence type="ECO:0000256" key="1">
    <source>
        <dbReference type="ARBA" id="ARBA00004141"/>
    </source>
</evidence>
<feature type="transmembrane region" description="Helical" evidence="10">
    <location>
        <begin position="511"/>
        <end position="528"/>
    </location>
</feature>
<evidence type="ECO:0000256" key="5">
    <source>
        <dbReference type="ARBA" id="ARBA00022692"/>
    </source>
</evidence>
<feature type="transmembrane region" description="Helical" evidence="10">
    <location>
        <begin position="453"/>
        <end position="476"/>
    </location>
</feature>
<dbReference type="Pfam" id="PF22776">
    <property type="entry name" value="K_trans_C"/>
    <property type="match status" value="1"/>
</dbReference>
<name>A0AAV9A4R0_ACOGR</name>
<dbReference type="GO" id="GO:0015079">
    <property type="term" value="F:potassium ion transmembrane transporter activity"/>
    <property type="evidence" value="ECO:0007669"/>
    <property type="project" value="UniProtKB-UniRule"/>
</dbReference>
<dbReference type="EMBL" id="JAUJYN010000012">
    <property type="protein sequence ID" value="KAK1259170.1"/>
    <property type="molecule type" value="Genomic_DNA"/>
</dbReference>
<dbReference type="InterPro" id="IPR003855">
    <property type="entry name" value="K+_transporter"/>
</dbReference>
<feature type="domain" description="K+ potassium transporter C-terminal" evidence="12">
    <location>
        <begin position="561"/>
        <end position="727"/>
    </location>
</feature>
<dbReference type="InterPro" id="IPR053951">
    <property type="entry name" value="K_trans_N"/>
</dbReference>
<evidence type="ECO:0000259" key="12">
    <source>
        <dbReference type="Pfam" id="PF22776"/>
    </source>
</evidence>
<sequence>MRVGAEEQDESAEFVNVEDSGGISREEQIPHVGEEKGRVSFSCYYKTPHRKPLEYGTMQTLLLAYQSLGVVYGDLGTSPLYVFSSISISNPQEEDILGILSLIFWTLTSIALIKYVFIVLHADDNGEGGTFALYSFLRQHISFQTKGIVPVNRLNSDANLSFYSKGSSIQSKTKKFLESSRRAQTILTFVVLLGTCMVIGDGALTPAISVLSAVQGIQSKSSKINQNDVVLLSVVILAILFLFQRFGTSKVSFSFSPIMLLWFTFTSSIGLHNIIKYYPTVFKALSPHYIFVFFSRNHKRGWEFLGAIALCITGAEAMFADLGHFNKRAIQVAFSAMVYPSLIITYAGEAAYLIKNPENISTTFYSSIPEPLFWPMFVVSTLAAVVASQALISASFSIIRQSVALGCFPRVNIIHTSSKHEGQVYTPEVNYFLMIACILIVVGFKGGPQIGNAFGVAVIWVMLITTCLMAVVMLVIWDTNIILVSIFVMVLLCIEGGYMTSLLNKVPQGGWVPFAISMFFLIIMLSWTHGRRKKSEYEAERKMSMLDLDQLITNNEITRLPGMCFFCTDLMNGIPPIIRHYVEHVRSVREVMVIITVRTLPIKSVLPEERFVVAKLGPKGVYRCLVQYGYMDTADMEGEDYIASVIEMLKEQAENQEEAHMLETTMHGGVIFILGRIILKSSKKSGWFSQLVINSLYRLLQKNFRSTVSTLRIPPAKTLQVGMLYEI</sequence>
<feature type="transmembrane region" description="Helical" evidence="10">
    <location>
        <begin position="60"/>
        <end position="84"/>
    </location>
</feature>
<dbReference type="Proteomes" id="UP001179952">
    <property type="component" value="Unassembled WGS sequence"/>
</dbReference>
<proteinExistence type="inferred from homology"/>
<evidence type="ECO:0000259" key="11">
    <source>
        <dbReference type="Pfam" id="PF02705"/>
    </source>
</evidence>
<dbReference type="PANTHER" id="PTHR30540">
    <property type="entry name" value="OSMOTIC STRESS POTASSIUM TRANSPORTER"/>
    <property type="match status" value="1"/>
</dbReference>
<organism evidence="13 14">
    <name type="scientific">Acorus gramineus</name>
    <name type="common">Dwarf sweet flag</name>
    <dbReference type="NCBI Taxonomy" id="55184"/>
    <lineage>
        <taxon>Eukaryota</taxon>
        <taxon>Viridiplantae</taxon>
        <taxon>Streptophyta</taxon>
        <taxon>Embryophyta</taxon>
        <taxon>Tracheophyta</taxon>
        <taxon>Spermatophyta</taxon>
        <taxon>Magnoliopsida</taxon>
        <taxon>Liliopsida</taxon>
        <taxon>Acoraceae</taxon>
        <taxon>Acorus</taxon>
    </lineage>
</organism>
<feature type="transmembrane region" description="Helical" evidence="10">
    <location>
        <begin position="332"/>
        <end position="352"/>
    </location>
</feature>
<keyword evidence="9 10" id="KW-0472">Membrane</keyword>
<dbReference type="Pfam" id="PF02705">
    <property type="entry name" value="K_trans"/>
    <property type="match status" value="1"/>
</dbReference>
<keyword evidence="3" id="KW-0813">Transport</keyword>
<feature type="transmembrane region" description="Helical" evidence="10">
    <location>
        <begin position="301"/>
        <end position="320"/>
    </location>
</feature>